<dbReference type="InterPro" id="IPR038732">
    <property type="entry name" value="HpyO/CreE_NAD-binding"/>
</dbReference>
<dbReference type="SUPFAM" id="SSF51905">
    <property type="entry name" value="FAD/NAD(P)-binding domain"/>
    <property type="match status" value="1"/>
</dbReference>
<dbReference type="PRINTS" id="PR00368">
    <property type="entry name" value="FADPNR"/>
</dbReference>
<keyword evidence="3" id="KW-1185">Reference proteome</keyword>
<evidence type="ECO:0000313" key="3">
    <source>
        <dbReference type="Proteomes" id="UP001303473"/>
    </source>
</evidence>
<name>A0AAN6S1G3_9PEZI</name>
<proteinExistence type="predicted"/>
<dbReference type="Pfam" id="PF13454">
    <property type="entry name" value="NAD_binding_9"/>
    <property type="match status" value="1"/>
</dbReference>
<reference evidence="3" key="1">
    <citation type="journal article" date="2023" name="Mol. Phylogenet. Evol.">
        <title>Genome-scale phylogeny and comparative genomics of the fungal order Sordariales.</title>
        <authorList>
            <person name="Hensen N."/>
            <person name="Bonometti L."/>
            <person name="Westerberg I."/>
            <person name="Brannstrom I.O."/>
            <person name="Guillou S."/>
            <person name="Cros-Aarteil S."/>
            <person name="Calhoun S."/>
            <person name="Haridas S."/>
            <person name="Kuo A."/>
            <person name="Mondo S."/>
            <person name="Pangilinan J."/>
            <person name="Riley R."/>
            <person name="LaButti K."/>
            <person name="Andreopoulos B."/>
            <person name="Lipzen A."/>
            <person name="Chen C."/>
            <person name="Yan M."/>
            <person name="Daum C."/>
            <person name="Ng V."/>
            <person name="Clum A."/>
            <person name="Steindorff A."/>
            <person name="Ohm R.A."/>
            <person name="Martin F."/>
            <person name="Silar P."/>
            <person name="Natvig D.O."/>
            <person name="Lalanne C."/>
            <person name="Gautier V."/>
            <person name="Ament-Velasquez S.L."/>
            <person name="Kruys A."/>
            <person name="Hutchinson M.I."/>
            <person name="Powell A.J."/>
            <person name="Barry K."/>
            <person name="Miller A.N."/>
            <person name="Grigoriev I.V."/>
            <person name="Debuchy R."/>
            <person name="Gladieux P."/>
            <person name="Hiltunen Thoren M."/>
            <person name="Johannesson H."/>
        </authorList>
    </citation>
    <scope>NUCLEOTIDE SEQUENCE [LARGE SCALE GENOMIC DNA]</scope>
    <source>
        <strain evidence="3">CBS 340.73</strain>
    </source>
</reference>
<evidence type="ECO:0000259" key="1">
    <source>
        <dbReference type="Pfam" id="PF13454"/>
    </source>
</evidence>
<dbReference type="Proteomes" id="UP001303473">
    <property type="component" value="Unassembled WGS sequence"/>
</dbReference>
<sequence length="453" mass="49670">MHLLLHQRGCSSLRRGAVKVSSSFLPFVSSFSSRFTAGCLFVCRHHSVAAVVVGGGPAGIAAVGHLLEQFEQNGNQKKVAWVDPDFRGGRINRKYREVPSNTTAGLFTAYAQAVKPFREICEAAPPEKDGVAKLQQLPQDKTCSLYYAGDMLQVLTDGLLTHNRVEAYRGRVTDATWDTEASKWTVTIKNSGAKQLTSPLVVLCTGSSPTTVSLPTSTSSQPRLLDLDVALKPSELAQVLQPSQDPSKPLTIGVVGASHSAILVLMNLFRLSQTPTHRNLSVKWFARSPNLKYAVPQQNEDGSTWILYDNTGLKGQAAEFARAQLDGEALDSSEAGKVITRVDCSGGQEAERKAFETHLPDCDYVVQAIGFTRDALPTIKFNKHTENELRFDHESGAFRTDDKTEIPGLYGAGIAFPERVVDPHGNVEYAVGFWKFVRFLKRVVPEWVSKTHN</sequence>
<organism evidence="2 3">
    <name type="scientific">Diplogelasinospora grovesii</name>
    <dbReference type="NCBI Taxonomy" id="303347"/>
    <lineage>
        <taxon>Eukaryota</taxon>
        <taxon>Fungi</taxon>
        <taxon>Dikarya</taxon>
        <taxon>Ascomycota</taxon>
        <taxon>Pezizomycotina</taxon>
        <taxon>Sordariomycetes</taxon>
        <taxon>Sordariomycetidae</taxon>
        <taxon>Sordariales</taxon>
        <taxon>Diplogelasinosporaceae</taxon>
        <taxon>Diplogelasinospora</taxon>
    </lineage>
</organism>
<feature type="domain" description="FAD-dependent urate hydroxylase HpyO/Asp monooxygenase CreE-like FAD/NAD(P)-binding" evidence="1">
    <location>
        <begin position="51"/>
        <end position="207"/>
    </location>
</feature>
<dbReference type="InterPro" id="IPR053275">
    <property type="entry name" value="Agnestin_monoxygenase"/>
</dbReference>
<dbReference type="AlphaFoldDB" id="A0AAN6S1G3"/>
<dbReference type="EMBL" id="MU853882">
    <property type="protein sequence ID" value="KAK3936498.1"/>
    <property type="molecule type" value="Genomic_DNA"/>
</dbReference>
<accession>A0AAN6S1G3</accession>
<comment type="caution">
    <text evidence="2">The sequence shown here is derived from an EMBL/GenBank/DDBJ whole genome shotgun (WGS) entry which is preliminary data.</text>
</comment>
<dbReference type="PANTHER" id="PTHR38688:SF1">
    <property type="entry name" value="FAD_NAD(P)-BINDING DOMAIN-CONTAINING PROTEIN"/>
    <property type="match status" value="1"/>
</dbReference>
<gene>
    <name evidence="2" type="ORF">QBC46DRAFT_269526</name>
</gene>
<dbReference type="PANTHER" id="PTHR38688">
    <property type="entry name" value="PYR_REDOX_2 DOMAIN-CONTAINING PROTEIN"/>
    <property type="match status" value="1"/>
</dbReference>
<evidence type="ECO:0000313" key="2">
    <source>
        <dbReference type="EMBL" id="KAK3936498.1"/>
    </source>
</evidence>
<dbReference type="Gene3D" id="3.50.50.60">
    <property type="entry name" value="FAD/NAD(P)-binding domain"/>
    <property type="match status" value="1"/>
</dbReference>
<protein>
    <submittedName>
        <fullName evidence="2">Pyridine nucleotide-disulfide oxidoreductase-domain-containing protein</fullName>
    </submittedName>
</protein>
<dbReference type="InterPro" id="IPR036188">
    <property type="entry name" value="FAD/NAD-bd_sf"/>
</dbReference>